<evidence type="ECO:0000313" key="2">
    <source>
        <dbReference type="EMBL" id="MBB4105787.1"/>
    </source>
</evidence>
<comment type="caution">
    <text evidence="2">The sequence shown here is derived from an EMBL/GenBank/DDBJ whole genome shotgun (WGS) entry which is preliminary data.</text>
</comment>
<gene>
    <name evidence="2" type="ORF">GGQ66_004375</name>
</gene>
<name>A0A7W6P3E1_9HYPH</name>
<feature type="region of interest" description="Disordered" evidence="1">
    <location>
        <begin position="1"/>
        <end position="21"/>
    </location>
</feature>
<evidence type="ECO:0000256" key="1">
    <source>
        <dbReference type="SAM" id="MobiDB-lite"/>
    </source>
</evidence>
<dbReference type="EMBL" id="JACIDU010000030">
    <property type="protein sequence ID" value="MBB4105787.1"/>
    <property type="molecule type" value="Genomic_DNA"/>
</dbReference>
<keyword evidence="3" id="KW-1185">Reference proteome</keyword>
<organism evidence="2 3">
    <name type="scientific">Allorhizobium borbori</name>
    <dbReference type="NCBI Taxonomy" id="485907"/>
    <lineage>
        <taxon>Bacteria</taxon>
        <taxon>Pseudomonadati</taxon>
        <taxon>Pseudomonadota</taxon>
        <taxon>Alphaproteobacteria</taxon>
        <taxon>Hyphomicrobiales</taxon>
        <taxon>Rhizobiaceae</taxon>
        <taxon>Rhizobium/Agrobacterium group</taxon>
        <taxon>Allorhizobium</taxon>
    </lineage>
</organism>
<dbReference type="RefSeq" id="WP_183795585.1">
    <property type="nucleotide sequence ID" value="NZ_JACIDU010000030.1"/>
</dbReference>
<dbReference type="AlphaFoldDB" id="A0A7W6P3E1"/>
<accession>A0A7W6P3E1</accession>
<sequence length="85" mass="9207">MGAATSACLASRRKSGVGHDEGARIPQWAGVGCLADQILTPEASHGSLKPLAPVSLHELSELDRNLRRRPVPLETSVMNRMQSYR</sequence>
<proteinExistence type="predicted"/>
<evidence type="ECO:0000313" key="3">
    <source>
        <dbReference type="Proteomes" id="UP000584824"/>
    </source>
</evidence>
<protein>
    <submittedName>
        <fullName evidence="2">Uncharacterized protein</fullName>
    </submittedName>
</protein>
<dbReference type="Proteomes" id="UP000584824">
    <property type="component" value="Unassembled WGS sequence"/>
</dbReference>
<reference evidence="2 3" key="1">
    <citation type="submission" date="2020-08" db="EMBL/GenBank/DDBJ databases">
        <title>Genomic Encyclopedia of Type Strains, Phase IV (KMG-IV): sequencing the most valuable type-strain genomes for metagenomic binning, comparative biology and taxonomic classification.</title>
        <authorList>
            <person name="Goeker M."/>
        </authorList>
    </citation>
    <scope>NUCLEOTIDE SEQUENCE [LARGE SCALE GENOMIC DNA]</scope>
    <source>
        <strain evidence="2 3">DSM 26385</strain>
    </source>
</reference>